<dbReference type="EMBL" id="UINC01095837">
    <property type="protein sequence ID" value="SVC52241.1"/>
    <property type="molecule type" value="Genomic_DNA"/>
</dbReference>
<dbReference type="GO" id="GO:0006777">
    <property type="term" value="P:Mo-molybdopterin cofactor biosynthetic process"/>
    <property type="evidence" value="ECO:0007669"/>
    <property type="project" value="InterPro"/>
</dbReference>
<dbReference type="GO" id="GO:0000166">
    <property type="term" value="F:nucleotide binding"/>
    <property type="evidence" value="ECO:0007669"/>
    <property type="project" value="UniProtKB-KW"/>
</dbReference>
<dbReference type="AlphaFoldDB" id="A0A382MY33"/>
<dbReference type="CDD" id="cd00754">
    <property type="entry name" value="Ubl_MoaD"/>
    <property type="match status" value="1"/>
</dbReference>
<dbReference type="InterPro" id="IPR003749">
    <property type="entry name" value="ThiS/MoaD-like"/>
</dbReference>
<evidence type="ECO:0000256" key="1">
    <source>
        <dbReference type="ARBA" id="ARBA00022741"/>
    </source>
</evidence>
<dbReference type="PANTHER" id="PTHR33359">
    <property type="entry name" value="MOLYBDOPTERIN SYNTHASE SULFUR CARRIER SUBUNIT"/>
    <property type="match status" value="1"/>
</dbReference>
<dbReference type="GO" id="GO:1990133">
    <property type="term" value="C:molybdopterin adenylyltransferase complex"/>
    <property type="evidence" value="ECO:0007669"/>
    <property type="project" value="TreeGrafter"/>
</dbReference>
<evidence type="ECO:0008006" key="3">
    <source>
        <dbReference type="Google" id="ProtNLM"/>
    </source>
</evidence>
<dbReference type="Gene3D" id="3.10.20.30">
    <property type="match status" value="1"/>
</dbReference>
<dbReference type="InterPro" id="IPR044672">
    <property type="entry name" value="MOCS2A"/>
</dbReference>
<evidence type="ECO:0000313" key="2">
    <source>
        <dbReference type="EMBL" id="SVC52241.1"/>
    </source>
</evidence>
<dbReference type="InterPro" id="IPR012675">
    <property type="entry name" value="Beta-grasp_dom_sf"/>
</dbReference>
<dbReference type="UniPathway" id="UPA00344"/>
<proteinExistence type="predicted"/>
<reference evidence="2" key="1">
    <citation type="submission" date="2018-05" db="EMBL/GenBank/DDBJ databases">
        <authorList>
            <person name="Lanie J.A."/>
            <person name="Ng W.-L."/>
            <person name="Kazmierczak K.M."/>
            <person name="Andrzejewski T.M."/>
            <person name="Davidsen T.M."/>
            <person name="Wayne K.J."/>
            <person name="Tettelin H."/>
            <person name="Glass J.I."/>
            <person name="Rusch D."/>
            <person name="Podicherti R."/>
            <person name="Tsui H.-C.T."/>
            <person name="Winkler M.E."/>
        </authorList>
    </citation>
    <scope>NUCLEOTIDE SEQUENCE</scope>
</reference>
<accession>A0A382MY33</accession>
<dbReference type="InterPro" id="IPR016155">
    <property type="entry name" value="Mopterin_synth/thiamin_S_b"/>
</dbReference>
<keyword evidence="1" id="KW-0547">Nucleotide-binding</keyword>
<sequence length="81" mass="8973">MKKKITVCYFAIFRENAGTSQEIISTEAETTTDIFKELVHQHGSEEPLGHCKVAINDEMADWDSLINDGDTILFFPPVAGG</sequence>
<gene>
    <name evidence="2" type="ORF">METZ01_LOCUS305095</name>
</gene>
<protein>
    <recommendedName>
        <fullName evidence="3">Molybdopterin synthase sulfur carrier subunit</fullName>
    </recommendedName>
</protein>
<dbReference type="PANTHER" id="PTHR33359:SF1">
    <property type="entry name" value="MOLYBDOPTERIN SYNTHASE SULFUR CARRIER SUBUNIT"/>
    <property type="match status" value="1"/>
</dbReference>
<dbReference type="SUPFAM" id="SSF54285">
    <property type="entry name" value="MoaD/ThiS"/>
    <property type="match status" value="1"/>
</dbReference>
<name>A0A382MY33_9ZZZZ</name>
<dbReference type="Pfam" id="PF02597">
    <property type="entry name" value="ThiS"/>
    <property type="match status" value="1"/>
</dbReference>
<organism evidence="2">
    <name type="scientific">marine metagenome</name>
    <dbReference type="NCBI Taxonomy" id="408172"/>
    <lineage>
        <taxon>unclassified sequences</taxon>
        <taxon>metagenomes</taxon>
        <taxon>ecological metagenomes</taxon>
    </lineage>
</organism>